<dbReference type="AlphaFoldDB" id="A0ABD0MNN3"/>
<organism evidence="2 3">
    <name type="scientific">Cirrhinus mrigala</name>
    <name type="common">Mrigala</name>
    <dbReference type="NCBI Taxonomy" id="683832"/>
    <lineage>
        <taxon>Eukaryota</taxon>
        <taxon>Metazoa</taxon>
        <taxon>Chordata</taxon>
        <taxon>Craniata</taxon>
        <taxon>Vertebrata</taxon>
        <taxon>Euteleostomi</taxon>
        <taxon>Actinopterygii</taxon>
        <taxon>Neopterygii</taxon>
        <taxon>Teleostei</taxon>
        <taxon>Ostariophysi</taxon>
        <taxon>Cypriniformes</taxon>
        <taxon>Cyprinidae</taxon>
        <taxon>Labeoninae</taxon>
        <taxon>Labeonini</taxon>
        <taxon>Cirrhinus</taxon>
    </lineage>
</organism>
<feature type="compositionally biased region" description="Low complexity" evidence="1">
    <location>
        <begin position="211"/>
        <end position="239"/>
    </location>
</feature>
<evidence type="ECO:0000256" key="1">
    <source>
        <dbReference type="SAM" id="MobiDB-lite"/>
    </source>
</evidence>
<sequence>MTTLTVPVITQSRAVTHHSNTVRSRTKRTATTGLGDLVTFTAKTDFKENYARTLETESPYEMSDVTDVSSTALMVTRTPHAPQNFAQNRVNTTETNSDVTEQTHNSLTSQTELTASTTDDERSVSADVGTETQTALDFHTATSEAKSTDVDPTLTESSTSSFPVSNTDGVWTNATTKSIRDVQTVLPFKTRTTRAITDLLPNTDTRATPNTATSSAKTRASATTSPTAPDTSTAAPDADAFTSATYTTTATTPAATAETTAETTAATTAETTAATTAATTAETTAETTPATTAATTAETTAETTTSMVSSTAALSTGTSAPPPSTAAPTTASTTKLATTEAVRCLVNITAASIHVDYCVFNFTTPGKSCSFIMTNGSNFTRCSQDMKHPDHYACLIAGLTPGATYWFGIVSEMDGAHLNVTAQTGKCSYVPS</sequence>
<name>A0ABD0MNN3_CIRMR</name>
<feature type="compositionally biased region" description="Polar residues" evidence="1">
    <location>
        <begin position="84"/>
        <end position="117"/>
    </location>
</feature>
<dbReference type="Proteomes" id="UP001529510">
    <property type="component" value="Unassembled WGS sequence"/>
</dbReference>
<gene>
    <name evidence="2" type="ORF">M9458_054129</name>
</gene>
<feature type="region of interest" description="Disordered" evidence="1">
    <location>
        <begin position="252"/>
        <end position="333"/>
    </location>
</feature>
<evidence type="ECO:0000313" key="3">
    <source>
        <dbReference type="Proteomes" id="UP001529510"/>
    </source>
</evidence>
<accession>A0ABD0MNN3</accession>
<evidence type="ECO:0000313" key="2">
    <source>
        <dbReference type="EMBL" id="KAL0150536.1"/>
    </source>
</evidence>
<reference evidence="2 3" key="1">
    <citation type="submission" date="2024-05" db="EMBL/GenBank/DDBJ databases">
        <title>Genome sequencing and assembly of Indian major carp, Cirrhinus mrigala (Hamilton, 1822).</title>
        <authorList>
            <person name="Mohindra V."/>
            <person name="Chowdhury L.M."/>
            <person name="Lal K."/>
            <person name="Jena J.K."/>
        </authorList>
    </citation>
    <scope>NUCLEOTIDE SEQUENCE [LARGE SCALE GENOMIC DNA]</scope>
    <source>
        <strain evidence="2">CM1030</strain>
        <tissue evidence="2">Blood</tissue>
    </source>
</reference>
<feature type="compositionally biased region" description="Polar residues" evidence="1">
    <location>
        <begin position="130"/>
        <end position="145"/>
    </location>
</feature>
<keyword evidence="3" id="KW-1185">Reference proteome</keyword>
<comment type="caution">
    <text evidence="2">The sequence shown here is derived from an EMBL/GenBank/DDBJ whole genome shotgun (WGS) entry which is preliminary data.</text>
</comment>
<feature type="compositionally biased region" description="Low complexity" evidence="1">
    <location>
        <begin position="252"/>
        <end position="319"/>
    </location>
</feature>
<feature type="region of interest" description="Disordered" evidence="1">
    <location>
        <begin position="79"/>
        <end position="171"/>
    </location>
</feature>
<feature type="compositionally biased region" description="Polar residues" evidence="1">
    <location>
        <begin position="154"/>
        <end position="171"/>
    </location>
</feature>
<feature type="compositionally biased region" description="Polar residues" evidence="1">
    <location>
        <begin position="200"/>
        <end position="210"/>
    </location>
</feature>
<protein>
    <submittedName>
        <fullName evidence="2">Uncharacterized protein</fullName>
    </submittedName>
</protein>
<feature type="region of interest" description="Disordered" evidence="1">
    <location>
        <begin position="197"/>
        <end position="239"/>
    </location>
</feature>
<proteinExistence type="predicted"/>
<dbReference type="EMBL" id="JAMKFB020000292">
    <property type="protein sequence ID" value="KAL0150536.1"/>
    <property type="molecule type" value="Genomic_DNA"/>
</dbReference>